<feature type="transmembrane region" description="Helical" evidence="2">
    <location>
        <begin position="22"/>
        <end position="40"/>
    </location>
</feature>
<gene>
    <name evidence="3" type="ORF">RN001_005127</name>
</gene>
<sequence length="320" mass="36591">MEYTFEEYTDMPSVFEKADCNVARTISFLKFCVINLFVLLDTGKRYKVMFTTLRRRAKKGNTLKGYLCAFSTYYFYIVCEFDDRNIFYDFANDSAIEFELVTMSQSQFDFNKFVTANLKKIAFSKFKNVVLLILEAVRQHRLLKDTTQKEVEDIIKVLQHPFPINQIEDVIADIQSHCGVTLLQNVCDELHEQLTPSTYSRSSLTSLPDPFHEVMDISCTCHDIQNTQVCLEHVGCETVPDVNVKSVESSTADDLSGPVDAACDILQEPDEECGEEDKQPDVENFDGFESSANWDSNTLPPQFNDPIDLDELINNHLNDI</sequence>
<evidence type="ECO:0000313" key="4">
    <source>
        <dbReference type="Proteomes" id="UP001353858"/>
    </source>
</evidence>
<feature type="transmembrane region" description="Helical" evidence="2">
    <location>
        <begin position="61"/>
        <end position="78"/>
    </location>
</feature>
<comment type="caution">
    <text evidence="3">The sequence shown here is derived from an EMBL/GenBank/DDBJ whole genome shotgun (WGS) entry which is preliminary data.</text>
</comment>
<proteinExistence type="predicted"/>
<keyword evidence="4" id="KW-1185">Reference proteome</keyword>
<dbReference type="EMBL" id="JARPUR010000002">
    <property type="protein sequence ID" value="KAK4881808.1"/>
    <property type="molecule type" value="Genomic_DNA"/>
</dbReference>
<feature type="region of interest" description="Disordered" evidence="1">
    <location>
        <begin position="270"/>
        <end position="305"/>
    </location>
</feature>
<keyword evidence="2" id="KW-0812">Transmembrane</keyword>
<feature type="compositionally biased region" description="Polar residues" evidence="1">
    <location>
        <begin position="290"/>
        <end position="301"/>
    </location>
</feature>
<evidence type="ECO:0000256" key="1">
    <source>
        <dbReference type="SAM" id="MobiDB-lite"/>
    </source>
</evidence>
<evidence type="ECO:0000313" key="3">
    <source>
        <dbReference type="EMBL" id="KAK4881808.1"/>
    </source>
</evidence>
<protein>
    <submittedName>
        <fullName evidence="3">Uncharacterized protein</fullName>
    </submittedName>
</protein>
<keyword evidence="2" id="KW-1133">Transmembrane helix</keyword>
<organism evidence="3 4">
    <name type="scientific">Aquatica leii</name>
    <dbReference type="NCBI Taxonomy" id="1421715"/>
    <lineage>
        <taxon>Eukaryota</taxon>
        <taxon>Metazoa</taxon>
        <taxon>Ecdysozoa</taxon>
        <taxon>Arthropoda</taxon>
        <taxon>Hexapoda</taxon>
        <taxon>Insecta</taxon>
        <taxon>Pterygota</taxon>
        <taxon>Neoptera</taxon>
        <taxon>Endopterygota</taxon>
        <taxon>Coleoptera</taxon>
        <taxon>Polyphaga</taxon>
        <taxon>Elateriformia</taxon>
        <taxon>Elateroidea</taxon>
        <taxon>Lampyridae</taxon>
        <taxon>Luciolinae</taxon>
        <taxon>Aquatica</taxon>
    </lineage>
</organism>
<keyword evidence="2" id="KW-0472">Membrane</keyword>
<name>A0AAN7QK05_9COLE</name>
<reference evidence="4" key="1">
    <citation type="submission" date="2023-01" db="EMBL/GenBank/DDBJ databases">
        <title>Key to firefly adult light organ development and bioluminescence: homeobox transcription factors regulate luciferase expression and transportation to peroxisome.</title>
        <authorList>
            <person name="Fu X."/>
        </authorList>
    </citation>
    <scope>NUCLEOTIDE SEQUENCE [LARGE SCALE GENOMIC DNA]</scope>
</reference>
<dbReference type="Proteomes" id="UP001353858">
    <property type="component" value="Unassembled WGS sequence"/>
</dbReference>
<accession>A0AAN7QK05</accession>
<evidence type="ECO:0000256" key="2">
    <source>
        <dbReference type="SAM" id="Phobius"/>
    </source>
</evidence>
<dbReference type="AlphaFoldDB" id="A0AAN7QK05"/>